<dbReference type="Gene3D" id="1.10.510.10">
    <property type="entry name" value="Transferase(Phosphotransferase) domain 1"/>
    <property type="match status" value="1"/>
</dbReference>
<evidence type="ECO:0000313" key="10">
    <source>
        <dbReference type="EMBL" id="EAR99762.2"/>
    </source>
</evidence>
<dbReference type="InterPro" id="IPR011009">
    <property type="entry name" value="Kinase-like_dom_sf"/>
</dbReference>
<dbReference type="PROSITE" id="PS00107">
    <property type="entry name" value="PROTEIN_KINASE_ATP"/>
    <property type="match status" value="1"/>
</dbReference>
<dbReference type="PROSITE" id="PS00108">
    <property type="entry name" value="PROTEIN_KINASE_ST"/>
    <property type="match status" value="1"/>
</dbReference>
<dbReference type="SUPFAM" id="SSF56112">
    <property type="entry name" value="Protein kinase-like (PK-like)"/>
    <property type="match status" value="1"/>
</dbReference>
<reference evidence="11" key="1">
    <citation type="journal article" date="2006" name="PLoS Biol.">
        <title>Macronuclear genome sequence of the ciliate Tetrahymena thermophila, a model eukaryote.</title>
        <authorList>
            <person name="Eisen J.A."/>
            <person name="Coyne R.S."/>
            <person name="Wu M."/>
            <person name="Wu D."/>
            <person name="Thiagarajan M."/>
            <person name="Wortman J.R."/>
            <person name="Badger J.H."/>
            <person name="Ren Q."/>
            <person name="Amedeo P."/>
            <person name="Jones K.M."/>
            <person name="Tallon L.J."/>
            <person name="Delcher A.L."/>
            <person name="Salzberg S.L."/>
            <person name="Silva J.C."/>
            <person name="Haas B.J."/>
            <person name="Majoros W.H."/>
            <person name="Farzad M."/>
            <person name="Carlton J.M."/>
            <person name="Smith R.K. Jr."/>
            <person name="Garg J."/>
            <person name="Pearlman R.E."/>
            <person name="Karrer K.M."/>
            <person name="Sun L."/>
            <person name="Manning G."/>
            <person name="Elde N.C."/>
            <person name="Turkewitz A.P."/>
            <person name="Asai D.J."/>
            <person name="Wilkes D.E."/>
            <person name="Wang Y."/>
            <person name="Cai H."/>
            <person name="Collins K."/>
            <person name="Stewart B.A."/>
            <person name="Lee S.R."/>
            <person name="Wilamowska K."/>
            <person name="Weinberg Z."/>
            <person name="Ruzzo W.L."/>
            <person name="Wloga D."/>
            <person name="Gaertig J."/>
            <person name="Frankel J."/>
            <person name="Tsao C.-C."/>
            <person name="Gorovsky M.A."/>
            <person name="Keeling P.J."/>
            <person name="Waller R.F."/>
            <person name="Patron N.J."/>
            <person name="Cherry J.M."/>
            <person name="Stover N.A."/>
            <person name="Krieger C.J."/>
            <person name="del Toro C."/>
            <person name="Ryder H.F."/>
            <person name="Williamson S.C."/>
            <person name="Barbeau R.A."/>
            <person name="Hamilton E.P."/>
            <person name="Orias E."/>
        </authorList>
    </citation>
    <scope>NUCLEOTIDE SEQUENCE [LARGE SCALE GENOMIC DNA]</scope>
    <source>
        <strain evidence="11">SB210</strain>
    </source>
</reference>
<proteinExistence type="predicted"/>
<dbReference type="InterPro" id="IPR017441">
    <property type="entry name" value="Protein_kinase_ATP_BS"/>
</dbReference>
<evidence type="ECO:0000256" key="2">
    <source>
        <dbReference type="ARBA" id="ARBA00022527"/>
    </source>
</evidence>
<dbReference type="FunFam" id="3.30.200.20:FF:000042">
    <property type="entry name" value="Aurora kinase A"/>
    <property type="match status" value="1"/>
</dbReference>
<dbReference type="PANTHER" id="PTHR24351">
    <property type="entry name" value="RIBOSOMAL PROTEIN S6 KINASE"/>
    <property type="match status" value="1"/>
</dbReference>
<dbReference type="STRING" id="312017.Q23TE4"/>
<dbReference type="Pfam" id="PF00069">
    <property type="entry name" value="Pkinase"/>
    <property type="match status" value="1"/>
</dbReference>
<dbReference type="Gene3D" id="3.30.200.20">
    <property type="entry name" value="Phosphorylase Kinase, domain 1"/>
    <property type="match status" value="1"/>
</dbReference>
<accession>Q23TE4</accession>
<dbReference type="PROSITE" id="PS50011">
    <property type="entry name" value="PROTEIN_KINASE_DOM"/>
    <property type="match status" value="1"/>
</dbReference>
<dbReference type="InterPro" id="IPR045270">
    <property type="entry name" value="STKc_AGC"/>
</dbReference>
<sequence length="825" mass="96516">MNVTIRYPTSWGQQKTELVRLESKVLSIDEFQKIIQNATLIRKNDQIIKYIKFGKLIKLSEMSQQIDFTEIFENESPIFQIYTKNVSDIHKRYYKKLQKIQLQKQKYTCGEEHNIASRSKTSNILQLQRLHDSNLDLGETLDQGGGALCDNYVQSKNNQLNSRSRDYDIFRLNSLSEGPLSTYDSPTKDFLDYSSAKNDVISNNIQTSVNSTDRSSVVTLTNKLASNYFENTQESYSNSNSVRQLSKEEVNLLQESFLQEIPEKPALIRGRVHRQVFSFIMRERCLEINPEICSLIFYEKEKDIPKKPKDIYPIKDIEAIQEVTPTLFMNKSYFYIKISYVSEIIIGFKYKSTQTLWLHHLQKAMEYCKYVERKISDYVHQNNYKKLQRSILLTSMIEDPDQIFFLEDKKRITDNPPIQNKYSPILQPISFNNQINQNPKLANKETTTTVFSEMQNTQKQIDIFKLDYIEESKNEDLISNKSKKSYLNPQYFNDSEKIHLSSFDILDIIGSGAFGRVFLAQKKNHQNMFYAIKSLKKNQLLNKNYLKYAQTELNILKKCRNPFIINLYASFQTQNYIYMALEYCSGGDLGLILAQKNGMKEKTIKFIIAQVILAIEYLHNMNVVYRDLKPENILLDQDGYIKLADFGLSRENVKENEICKSFCGSPAYISPEQLLKIGATKKTDIYGIGCIMYEMYQGNPPFYHQDLSALFENIKSQPVQFNENFSPQCKDLLEKMLHKQYDMRPTITEVKSHPYFKKMDWNSLYQRMTTVPEEILECIDIHGSAQNNYNYQNATIFKDAEYDLNQPNQKKKIENWSFVQKNVNE</sequence>
<dbReference type="RefSeq" id="XP_001020007.2">
    <property type="nucleotide sequence ID" value="XM_001020007.2"/>
</dbReference>
<dbReference type="HOGENOM" id="CLU_367447_0_0_1"/>
<dbReference type="GO" id="GO:0005524">
    <property type="term" value="F:ATP binding"/>
    <property type="evidence" value="ECO:0007669"/>
    <property type="project" value="UniProtKB-UniRule"/>
</dbReference>
<name>Q23TE4_TETTS</name>
<dbReference type="eggNOG" id="KOG0598">
    <property type="taxonomic scope" value="Eukaryota"/>
</dbReference>
<evidence type="ECO:0000256" key="7">
    <source>
        <dbReference type="ARBA" id="ARBA00022840"/>
    </source>
</evidence>
<comment type="subunit">
    <text evidence="1">Monomer.</text>
</comment>
<dbReference type="KEGG" id="tet:TTHERM_00666380"/>
<evidence type="ECO:0000256" key="5">
    <source>
        <dbReference type="ARBA" id="ARBA00022741"/>
    </source>
</evidence>
<dbReference type="FunFam" id="1.10.510.10:FF:000571">
    <property type="entry name" value="Maternal embryonic leucine zipper kinase"/>
    <property type="match status" value="1"/>
</dbReference>
<keyword evidence="2" id="KW-0723">Serine/threonine-protein kinase</keyword>
<evidence type="ECO:0000259" key="9">
    <source>
        <dbReference type="PROSITE" id="PS50011"/>
    </source>
</evidence>
<dbReference type="InterPro" id="IPR008271">
    <property type="entry name" value="Ser/Thr_kinase_AS"/>
</dbReference>
<dbReference type="Proteomes" id="UP000009168">
    <property type="component" value="Unassembled WGS sequence"/>
</dbReference>
<feature type="binding site" evidence="8">
    <location>
        <position position="533"/>
    </location>
    <ligand>
        <name>ATP</name>
        <dbReference type="ChEBI" id="CHEBI:30616"/>
    </ligand>
</feature>
<protein>
    <submittedName>
        <fullName evidence="10">Serine/Threonine kinase domain protein</fullName>
    </submittedName>
</protein>
<evidence type="ECO:0000256" key="4">
    <source>
        <dbReference type="ARBA" id="ARBA00022679"/>
    </source>
</evidence>
<dbReference type="AlphaFoldDB" id="Q23TE4"/>
<keyword evidence="7 8" id="KW-0067">ATP-binding</keyword>
<feature type="domain" description="Protein kinase" evidence="9">
    <location>
        <begin position="503"/>
        <end position="756"/>
    </location>
</feature>
<dbReference type="EMBL" id="GG662636">
    <property type="protein sequence ID" value="EAR99762.2"/>
    <property type="molecule type" value="Genomic_DNA"/>
</dbReference>
<organism evidence="10 11">
    <name type="scientific">Tetrahymena thermophila (strain SB210)</name>
    <dbReference type="NCBI Taxonomy" id="312017"/>
    <lineage>
        <taxon>Eukaryota</taxon>
        <taxon>Sar</taxon>
        <taxon>Alveolata</taxon>
        <taxon>Ciliophora</taxon>
        <taxon>Intramacronucleata</taxon>
        <taxon>Oligohymenophorea</taxon>
        <taxon>Hymenostomatida</taxon>
        <taxon>Tetrahymenina</taxon>
        <taxon>Tetrahymenidae</taxon>
        <taxon>Tetrahymena</taxon>
    </lineage>
</organism>
<keyword evidence="5 8" id="KW-0547">Nucleotide-binding</keyword>
<evidence type="ECO:0000256" key="6">
    <source>
        <dbReference type="ARBA" id="ARBA00022777"/>
    </source>
</evidence>
<keyword evidence="11" id="KW-1185">Reference proteome</keyword>
<evidence type="ECO:0000256" key="8">
    <source>
        <dbReference type="PROSITE-ProRule" id="PRU10141"/>
    </source>
</evidence>
<evidence type="ECO:0000313" key="11">
    <source>
        <dbReference type="Proteomes" id="UP000009168"/>
    </source>
</evidence>
<keyword evidence="6 10" id="KW-0418">Kinase</keyword>
<dbReference type="CDD" id="cd05123">
    <property type="entry name" value="STKc_AGC"/>
    <property type="match status" value="1"/>
</dbReference>
<keyword evidence="4" id="KW-0808">Transferase</keyword>
<dbReference type="OrthoDB" id="18472at2759"/>
<dbReference type="InterPro" id="IPR000719">
    <property type="entry name" value="Prot_kinase_dom"/>
</dbReference>
<evidence type="ECO:0000256" key="3">
    <source>
        <dbReference type="ARBA" id="ARBA00022553"/>
    </source>
</evidence>
<evidence type="ECO:0000256" key="1">
    <source>
        <dbReference type="ARBA" id="ARBA00011245"/>
    </source>
</evidence>
<dbReference type="InParanoid" id="Q23TE4"/>
<keyword evidence="3" id="KW-0597">Phosphoprotein</keyword>
<dbReference type="GeneID" id="7842478"/>
<dbReference type="SMART" id="SM00220">
    <property type="entry name" value="S_TKc"/>
    <property type="match status" value="1"/>
</dbReference>
<gene>
    <name evidence="10" type="ORF">TTHERM_00666380</name>
</gene>
<dbReference type="GO" id="GO:0004674">
    <property type="term" value="F:protein serine/threonine kinase activity"/>
    <property type="evidence" value="ECO:0007669"/>
    <property type="project" value="UniProtKB-KW"/>
</dbReference>